<comment type="caution">
    <text evidence="2">The sequence shown here is derived from an EMBL/GenBank/DDBJ whole genome shotgun (WGS) entry which is preliminary data.</text>
</comment>
<evidence type="ECO:0000313" key="3">
    <source>
        <dbReference type="Proteomes" id="UP000801492"/>
    </source>
</evidence>
<dbReference type="Proteomes" id="UP000801492">
    <property type="component" value="Unassembled WGS sequence"/>
</dbReference>
<accession>A0A8K0CCT7</accession>
<organism evidence="2 3">
    <name type="scientific">Ignelater luminosus</name>
    <name type="common">Cucubano</name>
    <name type="synonym">Pyrophorus luminosus</name>
    <dbReference type="NCBI Taxonomy" id="2038154"/>
    <lineage>
        <taxon>Eukaryota</taxon>
        <taxon>Metazoa</taxon>
        <taxon>Ecdysozoa</taxon>
        <taxon>Arthropoda</taxon>
        <taxon>Hexapoda</taxon>
        <taxon>Insecta</taxon>
        <taxon>Pterygota</taxon>
        <taxon>Neoptera</taxon>
        <taxon>Endopterygota</taxon>
        <taxon>Coleoptera</taxon>
        <taxon>Polyphaga</taxon>
        <taxon>Elateriformia</taxon>
        <taxon>Elateroidea</taxon>
        <taxon>Elateridae</taxon>
        <taxon>Agrypninae</taxon>
        <taxon>Pyrophorini</taxon>
        <taxon>Ignelater</taxon>
    </lineage>
</organism>
<feature type="region of interest" description="Disordered" evidence="1">
    <location>
        <begin position="60"/>
        <end position="86"/>
    </location>
</feature>
<evidence type="ECO:0000313" key="2">
    <source>
        <dbReference type="EMBL" id="KAF2883176.1"/>
    </source>
</evidence>
<gene>
    <name evidence="2" type="ORF">ILUMI_22993</name>
</gene>
<dbReference type="AlphaFoldDB" id="A0A8K0CCT7"/>
<dbReference type="EMBL" id="VTPC01090547">
    <property type="protein sequence ID" value="KAF2883176.1"/>
    <property type="molecule type" value="Genomic_DNA"/>
</dbReference>
<sequence>MTYTFGEKFGTGPEFQVASRKCSTLDLGLPVPVITLAAKRARQQIAGVLSSDQCIIKQPKTKEAKKQKKVPSSSKSEEVVLNNSEEERLSDYENECVGCGEDFRKTKKKDDWI</sequence>
<dbReference type="OrthoDB" id="10581331at2759"/>
<evidence type="ECO:0000256" key="1">
    <source>
        <dbReference type="SAM" id="MobiDB-lite"/>
    </source>
</evidence>
<reference evidence="2" key="1">
    <citation type="submission" date="2019-08" db="EMBL/GenBank/DDBJ databases">
        <title>The genome of the North American firefly Photinus pyralis.</title>
        <authorList>
            <consortium name="Photinus pyralis genome working group"/>
            <person name="Fallon T.R."/>
            <person name="Sander Lower S.E."/>
            <person name="Weng J.-K."/>
        </authorList>
    </citation>
    <scope>NUCLEOTIDE SEQUENCE</scope>
    <source>
        <strain evidence="2">TRF0915ILg1</strain>
        <tissue evidence="2">Whole body</tissue>
    </source>
</reference>
<feature type="compositionally biased region" description="Low complexity" evidence="1">
    <location>
        <begin position="70"/>
        <end position="83"/>
    </location>
</feature>
<protein>
    <submittedName>
        <fullName evidence="2">Uncharacterized protein</fullName>
    </submittedName>
</protein>
<keyword evidence="3" id="KW-1185">Reference proteome</keyword>
<proteinExistence type="predicted"/>
<name>A0A8K0CCT7_IGNLU</name>